<dbReference type="GO" id="GO:0008531">
    <property type="term" value="F:riboflavin kinase activity"/>
    <property type="evidence" value="ECO:0007669"/>
    <property type="project" value="InterPro"/>
</dbReference>
<dbReference type="GO" id="GO:0009231">
    <property type="term" value="P:riboflavin biosynthetic process"/>
    <property type="evidence" value="ECO:0007669"/>
    <property type="project" value="InterPro"/>
</dbReference>
<reference evidence="20 22" key="2">
    <citation type="journal article" date="2019" name="Nat. Microbiol.">
        <title>Wide diversity of methane and short-chain alkane metabolisms in uncultured archaea.</title>
        <authorList>
            <person name="Borrel G."/>
            <person name="Adam P.S."/>
            <person name="McKay L.J."/>
            <person name="Chen L.X."/>
            <person name="Sierra-Garcia I.N."/>
            <person name="Sieber C.M."/>
            <person name="Letourneur Q."/>
            <person name="Ghozlane A."/>
            <person name="Andersen G.L."/>
            <person name="Li W.J."/>
            <person name="Hallam S.J."/>
            <person name="Muyzer G."/>
            <person name="de Oliveira V.M."/>
            <person name="Inskeep W.P."/>
            <person name="Banfield J.F."/>
            <person name="Gribaldo S."/>
        </authorList>
    </citation>
    <scope>NUCLEOTIDE SEQUENCE [LARGE SCALE GENOMIC DNA]</scope>
    <source>
        <strain evidence="20">NM4</strain>
    </source>
</reference>
<dbReference type="EC" id="2.7.1.161" evidence="5"/>
<dbReference type="GO" id="GO:0000166">
    <property type="term" value="F:nucleotide binding"/>
    <property type="evidence" value="ECO:0007669"/>
    <property type="project" value="UniProtKB-KW"/>
</dbReference>
<feature type="domain" description="Riboflavin kinase" evidence="18">
    <location>
        <begin position="99"/>
        <end position="220"/>
    </location>
</feature>
<dbReference type="Proteomes" id="UP000316217">
    <property type="component" value="Unassembled WGS sequence"/>
</dbReference>
<comment type="pathway">
    <text evidence="3">Cofactor biosynthesis; FMN biosynthesis; FMN from riboflavin (CTP route): step 1/1.</text>
</comment>
<keyword evidence="8" id="KW-0288">FMN</keyword>
<dbReference type="GO" id="GO:0009398">
    <property type="term" value="P:FMN biosynthetic process"/>
    <property type="evidence" value="ECO:0007669"/>
    <property type="project" value="UniProtKB-UniPathway"/>
</dbReference>
<keyword evidence="21" id="KW-1185">Reference proteome</keyword>
<keyword evidence="12" id="KW-0418">Kinase</keyword>
<dbReference type="OrthoDB" id="30955at2157"/>
<evidence type="ECO:0000256" key="9">
    <source>
        <dbReference type="ARBA" id="ARBA00022679"/>
    </source>
</evidence>
<comment type="catalytic activity">
    <reaction evidence="17">
        <text>riboflavin + CTP = CDP + FMN + H(+)</text>
        <dbReference type="Rhea" id="RHEA:25021"/>
        <dbReference type="ChEBI" id="CHEBI:15378"/>
        <dbReference type="ChEBI" id="CHEBI:37563"/>
        <dbReference type="ChEBI" id="CHEBI:57986"/>
        <dbReference type="ChEBI" id="CHEBI:58069"/>
        <dbReference type="ChEBI" id="CHEBI:58210"/>
        <dbReference type="EC" id="2.7.1.161"/>
    </reaction>
</comment>
<dbReference type="InterPro" id="IPR036388">
    <property type="entry name" value="WH-like_DNA-bd_sf"/>
</dbReference>
<gene>
    <name evidence="19" type="ORF">D6D85_09830</name>
    <name evidence="20" type="ORF">EF810_03120</name>
</gene>
<evidence type="ECO:0000313" key="19">
    <source>
        <dbReference type="EMBL" id="RSN73571.1"/>
    </source>
</evidence>
<dbReference type="InterPro" id="IPR023465">
    <property type="entry name" value="Riboflavin_kinase_dom_sf"/>
</dbReference>
<dbReference type="EMBL" id="RXII01000048">
    <property type="protein sequence ID" value="RZN62368.1"/>
    <property type="molecule type" value="Genomic_DNA"/>
</dbReference>
<dbReference type="EMBL" id="RCOS01000113">
    <property type="protein sequence ID" value="RSN73571.1"/>
    <property type="molecule type" value="Genomic_DNA"/>
</dbReference>
<keyword evidence="10" id="KW-0479">Metal-binding</keyword>
<evidence type="ECO:0000256" key="17">
    <source>
        <dbReference type="ARBA" id="ARBA00047857"/>
    </source>
</evidence>
<dbReference type="SUPFAM" id="SSF46785">
    <property type="entry name" value="Winged helix' DNA-binding domain"/>
    <property type="match status" value="1"/>
</dbReference>
<evidence type="ECO:0000256" key="3">
    <source>
        <dbReference type="ARBA" id="ARBA00005219"/>
    </source>
</evidence>
<dbReference type="Proteomes" id="UP000277582">
    <property type="component" value="Unassembled WGS sequence"/>
</dbReference>
<sequence length="225" mass="25297">MAISNRVNQRTVLLLISLIQSGGRDKPISLSDLAEFTGIPKPTLVRWFKEAENGGYVIRAVKGKRHHFIVSAKGLALLNGVCELISSGEKPIERIAGEVFTGLGEGAYYMSLEGYRREFLKHLGYEPFKGTLNLRIISKSAIYSVIKWIEKVRPVIVPGFTESGRTFGSVRIYPVRLNGELCHAIFPERRHYNADVIEVISKDNLRRKLNLKDGDIVTVDLLSWD</sequence>
<evidence type="ECO:0000256" key="2">
    <source>
        <dbReference type="ARBA" id="ARBA00003072"/>
    </source>
</evidence>
<comment type="cofactor">
    <cofactor evidence="1">
        <name>Mg(2+)</name>
        <dbReference type="ChEBI" id="CHEBI:18420"/>
    </cofactor>
</comment>
<dbReference type="RefSeq" id="WP_125671810.1">
    <property type="nucleotide sequence ID" value="NZ_RCOS01000113.1"/>
</dbReference>
<dbReference type="InterPro" id="IPR023602">
    <property type="entry name" value="Riboflavin_kinase_CTP-dep"/>
</dbReference>
<dbReference type="SUPFAM" id="SSF82114">
    <property type="entry name" value="Riboflavin kinase-like"/>
    <property type="match status" value="1"/>
</dbReference>
<comment type="function">
    <text evidence="2">Catalyzes the CTP-dependent phosphorylation of riboflavin (vitamin B2) to form flavin mononucleotide (FMN).</text>
</comment>
<evidence type="ECO:0000256" key="13">
    <source>
        <dbReference type="ARBA" id="ARBA00022842"/>
    </source>
</evidence>
<evidence type="ECO:0000256" key="5">
    <source>
        <dbReference type="ARBA" id="ARBA00011987"/>
    </source>
</evidence>
<accession>A0A429GI66</accession>
<organism evidence="19 21">
    <name type="scientific">Candidatus Methanodesulfokora washburnensis</name>
    <dbReference type="NCBI Taxonomy" id="2478471"/>
    <lineage>
        <taxon>Archaea</taxon>
        <taxon>Thermoproteota</taxon>
        <taxon>Candidatus Korarchaeia</taxon>
        <taxon>Candidatus Korarchaeia incertae sedis</taxon>
        <taxon>Candidatus Methanodesulfokora</taxon>
    </lineage>
</organism>
<dbReference type="GO" id="GO:0046872">
    <property type="term" value="F:metal ion binding"/>
    <property type="evidence" value="ECO:0007669"/>
    <property type="project" value="UniProtKB-KW"/>
</dbReference>
<evidence type="ECO:0000256" key="16">
    <source>
        <dbReference type="ARBA" id="ARBA00033116"/>
    </source>
</evidence>
<dbReference type="PANTHER" id="PTHR40706">
    <property type="entry name" value="RIBOFLAVIN KINASE"/>
    <property type="match status" value="1"/>
</dbReference>
<keyword evidence="11" id="KW-0547">Nucleotide-binding</keyword>
<evidence type="ECO:0000313" key="22">
    <source>
        <dbReference type="Proteomes" id="UP000316217"/>
    </source>
</evidence>
<proteinExistence type="inferred from homology"/>
<evidence type="ECO:0000256" key="8">
    <source>
        <dbReference type="ARBA" id="ARBA00022643"/>
    </source>
</evidence>
<dbReference type="PANTHER" id="PTHR40706:SF1">
    <property type="entry name" value="RIBOFLAVIN KINASE"/>
    <property type="match status" value="1"/>
</dbReference>
<evidence type="ECO:0000256" key="15">
    <source>
        <dbReference type="ARBA" id="ARBA00030544"/>
    </source>
</evidence>
<evidence type="ECO:0000259" key="18">
    <source>
        <dbReference type="Pfam" id="PF01982"/>
    </source>
</evidence>
<keyword evidence="13" id="KW-0460">Magnesium</keyword>
<evidence type="ECO:0000256" key="4">
    <source>
        <dbReference type="ARBA" id="ARBA00006428"/>
    </source>
</evidence>
<evidence type="ECO:0000313" key="21">
    <source>
        <dbReference type="Proteomes" id="UP000277582"/>
    </source>
</evidence>
<evidence type="ECO:0000313" key="20">
    <source>
        <dbReference type="EMBL" id="RZN62368.1"/>
    </source>
</evidence>
<keyword evidence="7" id="KW-0285">Flavoprotein</keyword>
<dbReference type="Pfam" id="PF01982">
    <property type="entry name" value="CTP-dep_RFKase"/>
    <property type="match status" value="1"/>
</dbReference>
<dbReference type="Gene3D" id="2.40.30.30">
    <property type="entry name" value="Riboflavin kinase-like"/>
    <property type="match status" value="1"/>
</dbReference>
<evidence type="ECO:0000256" key="6">
    <source>
        <dbReference type="ARBA" id="ARBA00017394"/>
    </source>
</evidence>
<comment type="similarity">
    <text evidence="4">Belongs to the archaeal riboflavin kinase family.</text>
</comment>
<dbReference type="InterPro" id="IPR039063">
    <property type="entry name" value="RibK_CTP-dep"/>
</dbReference>
<evidence type="ECO:0000256" key="10">
    <source>
        <dbReference type="ARBA" id="ARBA00022723"/>
    </source>
</evidence>
<evidence type="ECO:0000256" key="12">
    <source>
        <dbReference type="ARBA" id="ARBA00022777"/>
    </source>
</evidence>
<evidence type="ECO:0000256" key="7">
    <source>
        <dbReference type="ARBA" id="ARBA00022630"/>
    </source>
</evidence>
<comment type="caution">
    <text evidence="19">The sequence shown here is derived from an EMBL/GenBank/DDBJ whole genome shotgun (WGS) entry which is preliminary data.</text>
</comment>
<dbReference type="InterPro" id="IPR036390">
    <property type="entry name" value="WH_DNA-bd_sf"/>
</dbReference>
<dbReference type="UniPathway" id="UPA00276">
    <property type="reaction ID" value="UER00929"/>
</dbReference>
<evidence type="ECO:0000256" key="11">
    <source>
        <dbReference type="ARBA" id="ARBA00022741"/>
    </source>
</evidence>
<evidence type="ECO:0000256" key="14">
    <source>
        <dbReference type="ARBA" id="ARBA00029789"/>
    </source>
</evidence>
<protein>
    <recommendedName>
        <fullName evidence="6">Riboflavin kinase</fullName>
        <ecNumber evidence="5">2.7.1.161</ecNumber>
    </recommendedName>
    <alternativeName>
        <fullName evidence="15">CTP-dependent riboflavin kinase</fullName>
    </alternativeName>
    <alternativeName>
        <fullName evidence="16">CTP:riboflavin 5'-phosphotransferase</fullName>
    </alternativeName>
    <alternativeName>
        <fullName evidence="14">Flavokinase</fullName>
    </alternativeName>
</protein>
<reference evidence="19 21" key="1">
    <citation type="submission" date="2018-10" db="EMBL/GenBank/DDBJ databases">
        <title>Co-occurring genomic capacity for anaerobic methane metabolism and dissimilatory sulfite reduction discovered in the Korarchaeota.</title>
        <authorList>
            <person name="Mckay L.J."/>
            <person name="Dlakic M."/>
            <person name="Fields M.W."/>
            <person name="Delmont T.O."/>
            <person name="Eren A.M."/>
            <person name="Jay Z.J."/>
            <person name="Klingelsmith K.B."/>
            <person name="Rusch D.B."/>
            <person name="Inskeep W.P."/>
        </authorList>
    </citation>
    <scope>NUCLEOTIDE SEQUENCE [LARGE SCALE GENOMIC DNA]</scope>
    <source>
        <strain evidence="19 21">MDKW</strain>
    </source>
</reference>
<keyword evidence="9" id="KW-0808">Transferase</keyword>
<dbReference type="AlphaFoldDB" id="A0A429GI66"/>
<evidence type="ECO:0000256" key="1">
    <source>
        <dbReference type="ARBA" id="ARBA00001946"/>
    </source>
</evidence>
<dbReference type="Gene3D" id="1.10.10.10">
    <property type="entry name" value="Winged helix-like DNA-binding domain superfamily/Winged helix DNA-binding domain"/>
    <property type="match status" value="1"/>
</dbReference>
<name>A0A429GI66_9CREN</name>